<dbReference type="SUPFAM" id="SSF109604">
    <property type="entry name" value="HD-domain/PDEase-like"/>
    <property type="match status" value="1"/>
</dbReference>
<dbReference type="GO" id="GO:0005524">
    <property type="term" value="F:ATP binding"/>
    <property type="evidence" value="ECO:0007669"/>
    <property type="project" value="UniProtKB-UniRule"/>
</dbReference>
<evidence type="ECO:0000256" key="8">
    <source>
        <dbReference type="ARBA" id="ARBA00022917"/>
    </source>
</evidence>
<dbReference type="PRINTS" id="PR01045">
    <property type="entry name" value="TRNASYNTHGB"/>
</dbReference>
<evidence type="ECO:0000256" key="10">
    <source>
        <dbReference type="ARBA" id="ARBA00047937"/>
    </source>
</evidence>
<evidence type="ECO:0000313" key="14">
    <source>
        <dbReference type="Proteomes" id="UP000253420"/>
    </source>
</evidence>
<gene>
    <name evidence="11" type="primary">glyS</name>
    <name evidence="13" type="ORF">DUT91_14100</name>
</gene>
<dbReference type="EC" id="6.1.1.14" evidence="11"/>
<evidence type="ECO:0000256" key="9">
    <source>
        <dbReference type="ARBA" id="ARBA00023146"/>
    </source>
</evidence>
<evidence type="ECO:0000256" key="7">
    <source>
        <dbReference type="ARBA" id="ARBA00022840"/>
    </source>
</evidence>
<keyword evidence="6 11" id="KW-0547">Nucleotide-binding</keyword>
<protein>
    <recommendedName>
        <fullName evidence="11">Glycine--tRNA ligase beta subunit</fullName>
        <ecNumber evidence="11">6.1.1.14</ecNumber>
    </recommendedName>
    <alternativeName>
        <fullName evidence="11">Glycyl-tRNA synthetase beta subunit</fullName>
        <shortName evidence="11">GlyRS</shortName>
    </alternativeName>
</protein>
<accession>A0A368K1Z9</accession>
<keyword evidence="9 11" id="KW-0030">Aminoacyl-tRNA synthetase</keyword>
<comment type="subcellular location">
    <subcellularLocation>
        <location evidence="1 11">Cytoplasm</location>
    </subcellularLocation>
</comment>
<feature type="domain" description="DALR anticodon binding" evidence="12">
    <location>
        <begin position="625"/>
        <end position="721"/>
    </location>
</feature>
<evidence type="ECO:0000256" key="1">
    <source>
        <dbReference type="ARBA" id="ARBA00004496"/>
    </source>
</evidence>
<dbReference type="InterPro" id="IPR008909">
    <property type="entry name" value="DALR_anticod-bd"/>
</dbReference>
<evidence type="ECO:0000256" key="3">
    <source>
        <dbReference type="ARBA" id="ARBA00011209"/>
    </source>
</evidence>
<dbReference type="Pfam" id="PF05746">
    <property type="entry name" value="DALR_1"/>
    <property type="match status" value="1"/>
</dbReference>
<dbReference type="Proteomes" id="UP000253420">
    <property type="component" value="Unassembled WGS sequence"/>
</dbReference>
<dbReference type="EMBL" id="QOZG01000005">
    <property type="protein sequence ID" value="RCS23409.1"/>
    <property type="molecule type" value="Genomic_DNA"/>
</dbReference>
<evidence type="ECO:0000313" key="13">
    <source>
        <dbReference type="EMBL" id="RCS23409.1"/>
    </source>
</evidence>
<proteinExistence type="inferred from homology"/>
<dbReference type="GO" id="GO:0004820">
    <property type="term" value="F:glycine-tRNA ligase activity"/>
    <property type="evidence" value="ECO:0007669"/>
    <property type="project" value="UniProtKB-UniRule"/>
</dbReference>
<keyword evidence="8 11" id="KW-0648">Protein biosynthesis</keyword>
<dbReference type="GO" id="GO:0004814">
    <property type="term" value="F:arginine-tRNA ligase activity"/>
    <property type="evidence" value="ECO:0007669"/>
    <property type="project" value="InterPro"/>
</dbReference>
<dbReference type="AlphaFoldDB" id="A0A368K1Z9"/>
<keyword evidence="14" id="KW-1185">Reference proteome</keyword>
<organism evidence="13 14">
    <name type="scientific">Phyllobacterium salinisoli</name>
    <dbReference type="NCBI Taxonomy" id="1899321"/>
    <lineage>
        <taxon>Bacteria</taxon>
        <taxon>Pseudomonadati</taxon>
        <taxon>Pseudomonadota</taxon>
        <taxon>Alphaproteobacteria</taxon>
        <taxon>Hyphomicrobiales</taxon>
        <taxon>Phyllobacteriaceae</taxon>
        <taxon>Phyllobacterium</taxon>
    </lineage>
</organism>
<keyword evidence="4 11" id="KW-0963">Cytoplasm</keyword>
<comment type="similarity">
    <text evidence="2 11">Belongs to the class-II aminoacyl-tRNA synthetase family.</text>
</comment>
<keyword evidence="5 11" id="KW-0436">Ligase</keyword>
<dbReference type="GO" id="GO:0006420">
    <property type="term" value="P:arginyl-tRNA aminoacylation"/>
    <property type="evidence" value="ECO:0007669"/>
    <property type="project" value="InterPro"/>
</dbReference>
<dbReference type="GO" id="GO:0006426">
    <property type="term" value="P:glycyl-tRNA aminoacylation"/>
    <property type="evidence" value="ECO:0007669"/>
    <property type="project" value="UniProtKB-UniRule"/>
</dbReference>
<dbReference type="PANTHER" id="PTHR30075:SF2">
    <property type="entry name" value="GLYCINE--TRNA LIGASE, CHLOROPLASTIC_MITOCHONDRIAL 2"/>
    <property type="match status" value="1"/>
</dbReference>
<dbReference type="NCBIfam" id="TIGR00211">
    <property type="entry name" value="glyS"/>
    <property type="match status" value="1"/>
</dbReference>
<dbReference type="Gene3D" id="1.10.730.10">
    <property type="entry name" value="Isoleucyl-tRNA Synthetase, Domain 1"/>
    <property type="match status" value="1"/>
</dbReference>
<dbReference type="PROSITE" id="PS50861">
    <property type="entry name" value="AA_TRNA_LIGASE_II_GLYAB"/>
    <property type="match status" value="1"/>
</dbReference>
<dbReference type="HAMAP" id="MF_00255">
    <property type="entry name" value="Gly_tRNA_synth_beta"/>
    <property type="match status" value="1"/>
</dbReference>
<evidence type="ECO:0000259" key="12">
    <source>
        <dbReference type="Pfam" id="PF05746"/>
    </source>
</evidence>
<reference evidence="13 14" key="1">
    <citation type="submission" date="2018-07" db="EMBL/GenBank/DDBJ databases">
        <title>The draft genome of Phyllobacterium salinisoli.</title>
        <authorList>
            <person name="Liu L."/>
            <person name="Li L."/>
            <person name="Zhang X."/>
            <person name="Liang L."/>
        </authorList>
    </citation>
    <scope>NUCLEOTIDE SEQUENCE [LARGE SCALE GENOMIC DNA]</scope>
    <source>
        <strain evidence="13 14">LLAN61</strain>
    </source>
</reference>
<evidence type="ECO:0000256" key="2">
    <source>
        <dbReference type="ARBA" id="ARBA00008226"/>
    </source>
</evidence>
<sequence length="735" mass="81525">MPDLLLELRSEEIPARMQRKAAGDLKKLVTDGLVEAGLTYEAAREYWTPRRLTLDIRGLTIRSKDAHEEIKGPSTKAPEQAVQGFLRKAGYTDISQAHVHSDPKKGDFYVAHIVKPGRAAEEIIAELIPQVIRDFPWPKSMRWGKASAKSGALRWVRPLQSILCTFGPETEEPVVVDFTVGGIRSGNVTYGHRFMSDGEPITVRRFEDYVAKLEKAKVVLDADRRKEMILDDARNLAFASGLELVEDEGLLEEVSGLVEWPVVLMGTFEEEFLAIPPEVIRLTIRANQKCFVTRKQGESEKLSNRFILISNIEAKDGGKEIAYGNGKVVRARLSDALYFWKTDQADLPDLEKLQASAEKFGLDLKKPLDQRMARLNALGVTFHAKLGTQGARIERIRRLAQEIAPLVGADPVLAARAAVLAKADLTTEVVGEFPELQGGMGRKYAVLQNEPASVAAAIEEHYKPQGPSEAVPRDPISITVALADKFDTLVGFWLIDEKPTGSKDPFALRRAALGDIRLTLENDLRLDLLKVLTFASELYPAERVAPKDKDLQAWVLFTRPEIMKDLLAFFHDRLKVYLKDEGARYDAIDAVLTPDADNLLLIARRVEALIYFINTEDGQNLLAGTKRAANILAAEEKKGTRVADSVDPALFRDEEERALFAAIVQAEKDAGEAVESENFSGAMLALAQLRGPVDAFFEKVLVNDEDEKIRANRLALLARIREATGKVADFSKIAG</sequence>
<dbReference type="InterPro" id="IPR015944">
    <property type="entry name" value="Gly-tRNA-synth_bsu"/>
</dbReference>
<name>A0A368K1Z9_9HYPH</name>
<dbReference type="PANTHER" id="PTHR30075">
    <property type="entry name" value="GLYCYL-TRNA SYNTHETASE"/>
    <property type="match status" value="1"/>
</dbReference>
<dbReference type="InterPro" id="IPR006194">
    <property type="entry name" value="Gly-tRNA-synth_heterodimer"/>
</dbReference>
<dbReference type="OrthoDB" id="9775440at2"/>
<evidence type="ECO:0000256" key="11">
    <source>
        <dbReference type="HAMAP-Rule" id="MF_00255"/>
    </source>
</evidence>
<comment type="catalytic activity">
    <reaction evidence="10 11">
        <text>tRNA(Gly) + glycine + ATP = glycyl-tRNA(Gly) + AMP + diphosphate</text>
        <dbReference type="Rhea" id="RHEA:16013"/>
        <dbReference type="Rhea" id="RHEA-COMP:9664"/>
        <dbReference type="Rhea" id="RHEA-COMP:9683"/>
        <dbReference type="ChEBI" id="CHEBI:30616"/>
        <dbReference type="ChEBI" id="CHEBI:33019"/>
        <dbReference type="ChEBI" id="CHEBI:57305"/>
        <dbReference type="ChEBI" id="CHEBI:78442"/>
        <dbReference type="ChEBI" id="CHEBI:78522"/>
        <dbReference type="ChEBI" id="CHEBI:456215"/>
        <dbReference type="EC" id="6.1.1.14"/>
    </reaction>
</comment>
<evidence type="ECO:0000256" key="4">
    <source>
        <dbReference type="ARBA" id="ARBA00022490"/>
    </source>
</evidence>
<keyword evidence="7 11" id="KW-0067">ATP-binding</keyword>
<dbReference type="GO" id="GO:0005829">
    <property type="term" value="C:cytosol"/>
    <property type="evidence" value="ECO:0007669"/>
    <property type="project" value="TreeGrafter"/>
</dbReference>
<dbReference type="Pfam" id="PF02092">
    <property type="entry name" value="tRNA_synt_2f"/>
    <property type="match status" value="1"/>
</dbReference>
<evidence type="ECO:0000256" key="6">
    <source>
        <dbReference type="ARBA" id="ARBA00022741"/>
    </source>
</evidence>
<evidence type="ECO:0000256" key="5">
    <source>
        <dbReference type="ARBA" id="ARBA00022598"/>
    </source>
</evidence>
<dbReference type="RefSeq" id="WP_114441024.1">
    <property type="nucleotide sequence ID" value="NZ_QOZG01000005.1"/>
</dbReference>
<comment type="caution">
    <text evidence="13">The sequence shown here is derived from an EMBL/GenBank/DDBJ whole genome shotgun (WGS) entry which is preliminary data.</text>
</comment>
<comment type="subunit">
    <text evidence="3 11">Tetramer of two alpha and two beta subunits.</text>
</comment>